<gene>
    <name evidence="1" type="ORF">Pla52o_31770</name>
</gene>
<name>A0A5C6CHC4_9BACT</name>
<sequence>MSLVQIAQWMIRIRQQDELTPALILPAHLNLRAPFYEALGRSLADAGIRRVRFDVLRPIGGLWQSVANRIFAQQVGRLNRVLARRHDEALWVQVAWTATIARPLRVAENSAAEFVIGVAQSRDSLPTWVASIDLAEPTV</sequence>
<dbReference type="RefSeq" id="WP_146595361.1">
    <property type="nucleotide sequence ID" value="NZ_SJPT01000005.1"/>
</dbReference>
<evidence type="ECO:0000313" key="2">
    <source>
        <dbReference type="Proteomes" id="UP000316304"/>
    </source>
</evidence>
<organism evidence="1 2">
    <name type="scientific">Novipirellula galeiformis</name>
    <dbReference type="NCBI Taxonomy" id="2528004"/>
    <lineage>
        <taxon>Bacteria</taxon>
        <taxon>Pseudomonadati</taxon>
        <taxon>Planctomycetota</taxon>
        <taxon>Planctomycetia</taxon>
        <taxon>Pirellulales</taxon>
        <taxon>Pirellulaceae</taxon>
        <taxon>Novipirellula</taxon>
    </lineage>
</organism>
<dbReference type="EMBL" id="SJPT01000005">
    <property type="protein sequence ID" value="TWU22129.1"/>
    <property type="molecule type" value="Genomic_DNA"/>
</dbReference>
<comment type="caution">
    <text evidence="1">The sequence shown here is derived from an EMBL/GenBank/DDBJ whole genome shotgun (WGS) entry which is preliminary data.</text>
</comment>
<dbReference type="OrthoDB" id="281306at2"/>
<accession>A0A5C6CHC4</accession>
<keyword evidence="2" id="KW-1185">Reference proteome</keyword>
<reference evidence="1 2" key="1">
    <citation type="submission" date="2019-02" db="EMBL/GenBank/DDBJ databases">
        <title>Deep-cultivation of Planctomycetes and their phenomic and genomic characterization uncovers novel biology.</title>
        <authorList>
            <person name="Wiegand S."/>
            <person name="Jogler M."/>
            <person name="Boedeker C."/>
            <person name="Pinto D."/>
            <person name="Vollmers J."/>
            <person name="Rivas-Marin E."/>
            <person name="Kohn T."/>
            <person name="Peeters S.H."/>
            <person name="Heuer A."/>
            <person name="Rast P."/>
            <person name="Oberbeckmann S."/>
            <person name="Bunk B."/>
            <person name="Jeske O."/>
            <person name="Meyerdierks A."/>
            <person name="Storesund J.E."/>
            <person name="Kallscheuer N."/>
            <person name="Luecker S."/>
            <person name="Lage O.M."/>
            <person name="Pohl T."/>
            <person name="Merkel B.J."/>
            <person name="Hornburger P."/>
            <person name="Mueller R.-W."/>
            <person name="Bruemmer F."/>
            <person name="Labrenz M."/>
            <person name="Spormann A.M."/>
            <person name="Op Den Camp H."/>
            <person name="Overmann J."/>
            <person name="Amann R."/>
            <person name="Jetten M.S.M."/>
            <person name="Mascher T."/>
            <person name="Medema M.H."/>
            <person name="Devos D.P."/>
            <person name="Kaster A.-K."/>
            <person name="Ovreas L."/>
            <person name="Rohde M."/>
            <person name="Galperin M.Y."/>
            <person name="Jogler C."/>
        </authorList>
    </citation>
    <scope>NUCLEOTIDE SEQUENCE [LARGE SCALE GENOMIC DNA]</scope>
    <source>
        <strain evidence="1 2">Pla52o</strain>
    </source>
</reference>
<dbReference type="Proteomes" id="UP000316304">
    <property type="component" value="Unassembled WGS sequence"/>
</dbReference>
<protein>
    <submittedName>
        <fullName evidence="1">Uncharacterized protein</fullName>
    </submittedName>
</protein>
<dbReference type="AlphaFoldDB" id="A0A5C6CHC4"/>
<evidence type="ECO:0000313" key="1">
    <source>
        <dbReference type="EMBL" id="TWU22129.1"/>
    </source>
</evidence>
<proteinExistence type="predicted"/>